<evidence type="ECO:0000256" key="6">
    <source>
        <dbReference type="SAM" id="Phobius"/>
    </source>
</evidence>
<reference evidence="7" key="1">
    <citation type="submission" date="2021-02" db="EMBL/GenBank/DDBJ databases">
        <authorList>
            <person name="Dougan E. K."/>
            <person name="Rhodes N."/>
            <person name="Thang M."/>
            <person name="Chan C."/>
        </authorList>
    </citation>
    <scope>NUCLEOTIDE SEQUENCE</scope>
</reference>
<evidence type="ECO:0008006" key="9">
    <source>
        <dbReference type="Google" id="ProtNLM"/>
    </source>
</evidence>
<keyword evidence="4 6" id="KW-1133">Transmembrane helix</keyword>
<proteinExistence type="inferred from homology"/>
<evidence type="ECO:0000256" key="1">
    <source>
        <dbReference type="ARBA" id="ARBA00004141"/>
    </source>
</evidence>
<dbReference type="PANTHER" id="PTHR21347">
    <property type="entry name" value="CLEFT LIP AND PALATE ASSOCIATED TRANSMEMBRANE PROTEIN-RELATED"/>
    <property type="match status" value="1"/>
</dbReference>
<protein>
    <recommendedName>
        <fullName evidence="9">Cleft lip and palate transmembrane protein 1</fullName>
    </recommendedName>
</protein>
<comment type="subcellular location">
    <subcellularLocation>
        <location evidence="1">Membrane</location>
        <topology evidence="1">Multi-pass membrane protein</topology>
    </subcellularLocation>
</comment>
<comment type="caution">
    <text evidence="7">The sequence shown here is derived from an EMBL/GenBank/DDBJ whole genome shotgun (WGS) entry which is preliminary data.</text>
</comment>
<organism evidence="7 8">
    <name type="scientific">Polarella glacialis</name>
    <name type="common">Dinoflagellate</name>
    <dbReference type="NCBI Taxonomy" id="89957"/>
    <lineage>
        <taxon>Eukaryota</taxon>
        <taxon>Sar</taxon>
        <taxon>Alveolata</taxon>
        <taxon>Dinophyceae</taxon>
        <taxon>Suessiales</taxon>
        <taxon>Suessiaceae</taxon>
        <taxon>Polarella</taxon>
    </lineage>
</organism>
<evidence type="ECO:0000256" key="4">
    <source>
        <dbReference type="ARBA" id="ARBA00022989"/>
    </source>
</evidence>
<dbReference type="AlphaFoldDB" id="A0A813EA15"/>
<keyword evidence="5 6" id="KW-0472">Membrane</keyword>
<dbReference type="EMBL" id="CAJNNV010008205">
    <property type="protein sequence ID" value="CAE8595891.1"/>
    <property type="molecule type" value="Genomic_DNA"/>
</dbReference>
<accession>A0A813EA15</accession>
<gene>
    <name evidence="7" type="ORF">PGLA1383_LOCUS14377</name>
</gene>
<name>A0A813EA15_POLGL</name>
<feature type="non-terminal residue" evidence="7">
    <location>
        <position position="1"/>
    </location>
</feature>
<keyword evidence="8" id="KW-1185">Reference proteome</keyword>
<dbReference type="Proteomes" id="UP000654075">
    <property type="component" value="Unassembled WGS sequence"/>
</dbReference>
<dbReference type="OMA" id="YSWVVES"/>
<dbReference type="GO" id="GO:0012505">
    <property type="term" value="C:endomembrane system"/>
    <property type="evidence" value="ECO:0007669"/>
    <property type="project" value="TreeGrafter"/>
</dbReference>
<dbReference type="OrthoDB" id="378564at2759"/>
<feature type="transmembrane region" description="Helical" evidence="6">
    <location>
        <begin position="6"/>
        <end position="25"/>
    </location>
</feature>
<dbReference type="InterPro" id="IPR008429">
    <property type="entry name" value="CLPTM1"/>
</dbReference>
<evidence type="ECO:0000256" key="5">
    <source>
        <dbReference type="ARBA" id="ARBA00023136"/>
    </source>
</evidence>
<dbReference type="PANTHER" id="PTHR21347:SF0">
    <property type="entry name" value="LIPID SCRAMBLASE CLPTM1L"/>
    <property type="match status" value="1"/>
</dbReference>
<evidence type="ECO:0000256" key="3">
    <source>
        <dbReference type="ARBA" id="ARBA00022692"/>
    </source>
</evidence>
<comment type="similarity">
    <text evidence="2">Belongs to the CLPTM1 family.</text>
</comment>
<dbReference type="GO" id="GO:0016020">
    <property type="term" value="C:membrane"/>
    <property type="evidence" value="ECO:0007669"/>
    <property type="project" value="UniProtKB-SubCell"/>
</dbReference>
<evidence type="ECO:0000256" key="2">
    <source>
        <dbReference type="ARBA" id="ARBA00009310"/>
    </source>
</evidence>
<keyword evidence="3 6" id="KW-0812">Transmembrane</keyword>
<evidence type="ECO:0000313" key="7">
    <source>
        <dbReference type="EMBL" id="CAE8595891.1"/>
    </source>
</evidence>
<sequence>HRGWYSFLVSTAAGGVYTFGFVMMTPQLYINYKLKSVEHLPWRALSYKAMNTFVDDIAAFLIDMPVMHRLACFRDDIVFFIYIYQRWKYSVDKTRPSIWAEAEADKASAELPAGAEVTDGELPTVTDGVCDDFRFSLGRCCPWRQADLSGLRPS</sequence>
<evidence type="ECO:0000313" key="8">
    <source>
        <dbReference type="Proteomes" id="UP000654075"/>
    </source>
</evidence>
<feature type="non-terminal residue" evidence="7">
    <location>
        <position position="154"/>
    </location>
</feature>